<keyword evidence="1" id="KW-0472">Membrane</keyword>
<proteinExistence type="predicted"/>
<dbReference type="PANTHER" id="PTHR36934">
    <property type="entry name" value="BLR0278 PROTEIN"/>
    <property type="match status" value="1"/>
</dbReference>
<dbReference type="SUPFAM" id="SSF54637">
    <property type="entry name" value="Thioesterase/thiol ester dehydrase-isomerase"/>
    <property type="match status" value="1"/>
</dbReference>
<name>A0ABT2TJP5_9FIRM</name>
<dbReference type="InterPro" id="IPR025540">
    <property type="entry name" value="FlK"/>
</dbReference>
<dbReference type="InterPro" id="IPR029069">
    <property type="entry name" value="HotDog_dom_sf"/>
</dbReference>
<dbReference type="RefSeq" id="WP_158425149.1">
    <property type="nucleotide sequence ID" value="NZ_JAOQJQ010000003.1"/>
</dbReference>
<evidence type="ECO:0000313" key="3">
    <source>
        <dbReference type="EMBL" id="MCU6762444.1"/>
    </source>
</evidence>
<sequence length="128" mass="13553">MLETGIKGKDTVKVVSENTAAAVGSGTLLVFATPAMIALMEKTACNSVMPFLEEGCGTVGTMLNVKHMAATPVGMTVTCESELIETDGRRLVFKVTASDEAGVIGEGTHERFIVNNEKFQNKADQKGK</sequence>
<reference evidence="3 4" key="1">
    <citation type="journal article" date="2021" name="ISME Commun">
        <title>Automated analysis of genomic sequences facilitates high-throughput and comprehensive description of bacteria.</title>
        <authorList>
            <person name="Hitch T.C.A."/>
        </authorList>
    </citation>
    <scope>NUCLEOTIDE SEQUENCE [LARGE SCALE GENOMIC DNA]</scope>
    <source>
        <strain evidence="3 4">Sanger_109</strain>
    </source>
</reference>
<dbReference type="InterPro" id="IPR054485">
    <property type="entry name" value="FlK-like_dom"/>
</dbReference>
<dbReference type="Pfam" id="PF22636">
    <property type="entry name" value="FlK"/>
    <property type="match status" value="1"/>
</dbReference>
<evidence type="ECO:0000259" key="2">
    <source>
        <dbReference type="Pfam" id="PF22636"/>
    </source>
</evidence>
<feature type="domain" description="Fluoroacetyl-CoA-specific thioesterase-like" evidence="2">
    <location>
        <begin position="15"/>
        <end position="117"/>
    </location>
</feature>
<keyword evidence="1" id="KW-1133">Transmembrane helix</keyword>
<dbReference type="Gene3D" id="3.10.129.10">
    <property type="entry name" value="Hotdog Thioesterase"/>
    <property type="match status" value="1"/>
</dbReference>
<comment type="caution">
    <text evidence="3">The sequence shown here is derived from an EMBL/GenBank/DDBJ whole genome shotgun (WGS) entry which is preliminary data.</text>
</comment>
<evidence type="ECO:0000256" key="1">
    <source>
        <dbReference type="SAM" id="Phobius"/>
    </source>
</evidence>
<keyword evidence="1" id="KW-0812">Transmembrane</keyword>
<keyword evidence="4" id="KW-1185">Reference proteome</keyword>
<evidence type="ECO:0000313" key="4">
    <source>
        <dbReference type="Proteomes" id="UP001652442"/>
    </source>
</evidence>
<accession>A0ABT2TJP5</accession>
<dbReference type="Proteomes" id="UP001652442">
    <property type="component" value="Unassembled WGS sequence"/>
</dbReference>
<feature type="transmembrane region" description="Helical" evidence="1">
    <location>
        <begin position="20"/>
        <end position="39"/>
    </location>
</feature>
<dbReference type="PIRSF" id="PIRSF014972">
    <property type="entry name" value="FlK"/>
    <property type="match status" value="1"/>
</dbReference>
<dbReference type="CDD" id="cd03440">
    <property type="entry name" value="hot_dog"/>
    <property type="match status" value="1"/>
</dbReference>
<protein>
    <submittedName>
        <fullName evidence="3">Thioesterase family protein</fullName>
    </submittedName>
</protein>
<organism evidence="3 4">
    <name type="scientific">Brotonthovivens ammoniilytica</name>
    <dbReference type="NCBI Taxonomy" id="2981725"/>
    <lineage>
        <taxon>Bacteria</taxon>
        <taxon>Bacillati</taxon>
        <taxon>Bacillota</taxon>
        <taxon>Clostridia</taxon>
        <taxon>Lachnospirales</taxon>
        <taxon>Lachnospiraceae</taxon>
        <taxon>Brotonthovivens</taxon>
    </lineage>
</organism>
<dbReference type="PANTHER" id="PTHR36934:SF1">
    <property type="entry name" value="THIOESTERASE DOMAIN-CONTAINING PROTEIN"/>
    <property type="match status" value="1"/>
</dbReference>
<dbReference type="EMBL" id="JAOQJQ010000003">
    <property type="protein sequence ID" value="MCU6762444.1"/>
    <property type="molecule type" value="Genomic_DNA"/>
</dbReference>
<gene>
    <name evidence="3" type="ORF">OCV88_08870</name>
</gene>